<dbReference type="Pfam" id="PF20366">
    <property type="entry name" value="DUF6661"/>
    <property type="match status" value="1"/>
</dbReference>
<dbReference type="InterPro" id="IPR046602">
    <property type="entry name" value="DUF6661"/>
</dbReference>
<evidence type="ECO:0008006" key="3">
    <source>
        <dbReference type="Google" id="ProtNLM"/>
    </source>
</evidence>
<proteinExistence type="predicted"/>
<evidence type="ECO:0000313" key="2">
    <source>
        <dbReference type="Proteomes" id="UP001211421"/>
    </source>
</evidence>
<sequence length="181" mass="21142">MIESNIDFCFKDKFTAFKFDETEYYKKYTNGIKEGKGVDFIAFSDKEIVFVEVKNCMGHEKENEYRIHAGNENSFDVEVSQKVNCTLACLTASQTFDEFNKPKCISSEFVRSFNCVVMPNCEISVILYLEGDFNMKTRNKKMIMSALQEKLKNHFKGWLNVQRVKVIDSTVENRYFDAKQM</sequence>
<name>A0AAW6E198_9FIRM</name>
<dbReference type="Proteomes" id="UP001211421">
    <property type="component" value="Unassembled WGS sequence"/>
</dbReference>
<dbReference type="EMBL" id="JAQMLS010000001">
    <property type="protein sequence ID" value="MDB8740722.1"/>
    <property type="molecule type" value="Genomic_DNA"/>
</dbReference>
<protein>
    <recommendedName>
        <fullName evidence="3">NERD domain-containing protein</fullName>
    </recommendedName>
</protein>
<accession>A0AAW6E198</accession>
<dbReference type="RefSeq" id="WP_117891356.1">
    <property type="nucleotide sequence ID" value="NZ_DBEXKX010000062.1"/>
</dbReference>
<reference evidence="1" key="1">
    <citation type="submission" date="2023-01" db="EMBL/GenBank/DDBJ databases">
        <title>Human gut microbiome strain richness.</title>
        <authorList>
            <person name="Chen-Liaw A."/>
        </authorList>
    </citation>
    <scope>NUCLEOTIDE SEQUENCE</scope>
    <source>
        <strain evidence="1">D59st1_B8_D59t2_181005</strain>
    </source>
</reference>
<comment type="caution">
    <text evidence="1">The sequence shown here is derived from an EMBL/GenBank/DDBJ whole genome shotgun (WGS) entry which is preliminary data.</text>
</comment>
<evidence type="ECO:0000313" key="1">
    <source>
        <dbReference type="EMBL" id="MDB8740722.1"/>
    </source>
</evidence>
<organism evidence="1 2">
    <name type="scientific">Ruminococcus bicirculans</name>
    <name type="common">ex Wegman et al. 2014</name>
    <dbReference type="NCBI Taxonomy" id="1160721"/>
    <lineage>
        <taxon>Bacteria</taxon>
        <taxon>Bacillati</taxon>
        <taxon>Bacillota</taxon>
        <taxon>Clostridia</taxon>
        <taxon>Eubacteriales</taxon>
        <taxon>Oscillospiraceae</taxon>
        <taxon>Ruminococcus</taxon>
    </lineage>
</organism>
<dbReference type="AlphaFoldDB" id="A0AAW6E198"/>
<gene>
    <name evidence="1" type="ORF">PNV70_01410</name>
</gene>